<dbReference type="Pfam" id="PF00593">
    <property type="entry name" value="TonB_dep_Rec_b-barrel"/>
    <property type="match status" value="1"/>
</dbReference>
<evidence type="ECO:0000256" key="6">
    <source>
        <dbReference type="ARBA" id="ARBA00022729"/>
    </source>
</evidence>
<dbReference type="InterPro" id="IPR037066">
    <property type="entry name" value="Plug_dom_sf"/>
</dbReference>
<comment type="subcellular location">
    <subcellularLocation>
        <location evidence="1">Cell outer membrane</location>
        <topology evidence="1">Multi-pass membrane protein</topology>
    </subcellularLocation>
</comment>
<dbReference type="Pfam" id="PF07715">
    <property type="entry name" value="Plug"/>
    <property type="match status" value="1"/>
</dbReference>
<dbReference type="AlphaFoldDB" id="A0A644T6M9"/>
<keyword evidence="7" id="KW-0406">Ion transport</keyword>
<feature type="domain" description="TonB-dependent receptor-like beta-barrel" evidence="12">
    <location>
        <begin position="239"/>
        <end position="672"/>
    </location>
</feature>
<keyword evidence="14" id="KW-0675">Receptor</keyword>
<evidence type="ECO:0000256" key="3">
    <source>
        <dbReference type="ARBA" id="ARBA00022448"/>
    </source>
</evidence>
<dbReference type="Gene3D" id="2.40.170.20">
    <property type="entry name" value="TonB-dependent receptor, beta-barrel domain"/>
    <property type="match status" value="1"/>
</dbReference>
<keyword evidence="3" id="KW-0813">Transport</keyword>
<dbReference type="GO" id="GO:0009279">
    <property type="term" value="C:cell outer membrane"/>
    <property type="evidence" value="ECO:0007669"/>
    <property type="project" value="UniProtKB-SubCell"/>
</dbReference>
<sequence length="703" mass="79159">MKPIKNTITYSICLSMSLLSQTFAQETTVLDEIKVSTENSNYSTQNDNYYKTKSQSATKTDTPIRETPQSVQVVSNEIIKELNAVKIEDVLDYTSGVSRQNNFAGMWDNFSIRGFAGNENTGMSLLKNGFADNRGYNAPRDTANIESIEFLKGPSGSLYGNSEPGGTINIVTKEPKFTSEHSIKTDVGSYDFYRMALDSTAPINDNLAYRLNVATEKKGSFRDHIESQRYVVAPSLLYSINDDTFVSYMGEFIEQKAPFDRGIALIDGKNVMNPKNFLGNPDDGDVTLKNQTHQLKLEHYFSDSWSSRMGVAYKNNSLKGFGSEITPATKVTTNGQNFLRTRYRDYSSDDIQFQADLKNVTDIKDATNTLLFGVETYRFEQDSILYNTPNTIIVDNINSKPIYKNNPFAGVTKKVTDKYEEQKGIALFVQDEVAYKDFRFLTGLRYDEVRMDNVNHLDSSSVEQNDYAVSPRVGITYLIDDMWSVYTTSGTSFRPNTGTDIDGKTFESERSVSIETGLKFESEDKKTGGTLSLYQIEKKNVLTKDPNDDLFSIAAGKVRSKGIEFDFNGKITDNIKTNFNYTYTDAKVVEDSTYEGKELLNIPKHTSSVLLMWEDSLSLNSSYGIGTGVTYVGRKAGNVNNDFYLPDYTTAKIVSYYKVNKDLNFSLNIDNLFDKEYIASSYDRSWLTVGNPRTATLSMTYKF</sequence>
<keyword evidence="9" id="KW-0472">Membrane</keyword>
<gene>
    <name evidence="14" type="primary">fhuA_1</name>
    <name evidence="14" type="ORF">SDC9_08205</name>
</gene>
<evidence type="ECO:0000256" key="8">
    <source>
        <dbReference type="ARBA" id="ARBA00023077"/>
    </source>
</evidence>
<evidence type="ECO:0000256" key="9">
    <source>
        <dbReference type="ARBA" id="ARBA00023136"/>
    </source>
</evidence>
<dbReference type="InterPro" id="IPR012910">
    <property type="entry name" value="Plug_dom"/>
</dbReference>
<dbReference type="PANTHER" id="PTHR32552">
    <property type="entry name" value="FERRICHROME IRON RECEPTOR-RELATED"/>
    <property type="match status" value="1"/>
</dbReference>
<reference evidence="14" key="1">
    <citation type="submission" date="2019-08" db="EMBL/GenBank/DDBJ databases">
        <authorList>
            <person name="Kucharzyk K."/>
            <person name="Murdoch R.W."/>
            <person name="Higgins S."/>
            <person name="Loffler F."/>
        </authorList>
    </citation>
    <scope>NUCLEOTIDE SEQUENCE</scope>
</reference>
<dbReference type="InterPro" id="IPR010105">
    <property type="entry name" value="TonB_sidphr_rcpt"/>
</dbReference>
<protein>
    <submittedName>
        <fullName evidence="14">Ferrichrome outer membrane transporter/phage receptor</fullName>
    </submittedName>
</protein>
<dbReference type="InterPro" id="IPR039426">
    <property type="entry name" value="TonB-dep_rcpt-like"/>
</dbReference>
<evidence type="ECO:0000256" key="7">
    <source>
        <dbReference type="ARBA" id="ARBA00023065"/>
    </source>
</evidence>
<comment type="similarity">
    <text evidence="2">Belongs to the TonB-dependent receptor family.</text>
</comment>
<dbReference type="GO" id="GO:0038023">
    <property type="term" value="F:signaling receptor activity"/>
    <property type="evidence" value="ECO:0007669"/>
    <property type="project" value="InterPro"/>
</dbReference>
<keyword evidence="10" id="KW-0998">Cell outer membrane</keyword>
<dbReference type="EMBL" id="VSSQ01000018">
    <property type="protein sequence ID" value="MPL62585.1"/>
    <property type="molecule type" value="Genomic_DNA"/>
</dbReference>
<dbReference type="NCBIfam" id="TIGR01783">
    <property type="entry name" value="TonB-siderophor"/>
    <property type="match status" value="1"/>
</dbReference>
<evidence type="ECO:0000313" key="14">
    <source>
        <dbReference type="EMBL" id="MPL62585.1"/>
    </source>
</evidence>
<evidence type="ECO:0000259" key="12">
    <source>
        <dbReference type="Pfam" id="PF00593"/>
    </source>
</evidence>
<feature type="region of interest" description="Disordered" evidence="11">
    <location>
        <begin position="41"/>
        <end position="64"/>
    </location>
</feature>
<dbReference type="Gene3D" id="2.170.130.10">
    <property type="entry name" value="TonB-dependent receptor, plug domain"/>
    <property type="match status" value="1"/>
</dbReference>
<organism evidence="14">
    <name type="scientific">bioreactor metagenome</name>
    <dbReference type="NCBI Taxonomy" id="1076179"/>
    <lineage>
        <taxon>unclassified sequences</taxon>
        <taxon>metagenomes</taxon>
        <taxon>ecological metagenomes</taxon>
    </lineage>
</organism>
<evidence type="ECO:0000256" key="2">
    <source>
        <dbReference type="ARBA" id="ARBA00009810"/>
    </source>
</evidence>
<feature type="domain" description="TonB-dependent receptor plug" evidence="13">
    <location>
        <begin position="64"/>
        <end position="167"/>
    </location>
</feature>
<evidence type="ECO:0000256" key="4">
    <source>
        <dbReference type="ARBA" id="ARBA00022452"/>
    </source>
</evidence>
<keyword evidence="8" id="KW-0798">TonB box</keyword>
<comment type="caution">
    <text evidence="14">The sequence shown here is derived from an EMBL/GenBank/DDBJ whole genome shotgun (WGS) entry which is preliminary data.</text>
</comment>
<dbReference type="SUPFAM" id="SSF56935">
    <property type="entry name" value="Porins"/>
    <property type="match status" value="1"/>
</dbReference>
<evidence type="ECO:0000259" key="13">
    <source>
        <dbReference type="Pfam" id="PF07715"/>
    </source>
</evidence>
<evidence type="ECO:0000256" key="10">
    <source>
        <dbReference type="ARBA" id="ARBA00023237"/>
    </source>
</evidence>
<evidence type="ECO:0000256" key="1">
    <source>
        <dbReference type="ARBA" id="ARBA00004571"/>
    </source>
</evidence>
<evidence type="ECO:0000256" key="11">
    <source>
        <dbReference type="SAM" id="MobiDB-lite"/>
    </source>
</evidence>
<keyword evidence="4" id="KW-1134">Transmembrane beta strand</keyword>
<proteinExistence type="inferred from homology"/>
<dbReference type="GO" id="GO:0015891">
    <property type="term" value="P:siderophore transport"/>
    <property type="evidence" value="ECO:0007669"/>
    <property type="project" value="InterPro"/>
</dbReference>
<evidence type="ECO:0000256" key="5">
    <source>
        <dbReference type="ARBA" id="ARBA00022692"/>
    </source>
</evidence>
<dbReference type="PROSITE" id="PS52016">
    <property type="entry name" value="TONB_DEPENDENT_REC_3"/>
    <property type="match status" value="1"/>
</dbReference>
<dbReference type="InterPro" id="IPR000531">
    <property type="entry name" value="Beta-barrel_TonB"/>
</dbReference>
<name>A0A644T6M9_9ZZZZ</name>
<keyword evidence="5" id="KW-0812">Transmembrane</keyword>
<keyword evidence="6" id="KW-0732">Signal</keyword>
<dbReference type="PANTHER" id="PTHR32552:SF90">
    <property type="entry name" value="METAL-PSEUDOPALINE RECEPTOR CNTO"/>
    <property type="match status" value="1"/>
</dbReference>
<dbReference type="FunFam" id="2.170.130.10:FF:000001">
    <property type="entry name" value="Catecholate siderophore TonB-dependent receptor"/>
    <property type="match status" value="1"/>
</dbReference>
<dbReference type="InterPro" id="IPR036942">
    <property type="entry name" value="Beta-barrel_TonB_sf"/>
</dbReference>
<accession>A0A644T6M9</accession>
<dbReference type="GO" id="GO:0015344">
    <property type="term" value="F:siderophore uptake transmembrane transporter activity"/>
    <property type="evidence" value="ECO:0007669"/>
    <property type="project" value="TreeGrafter"/>
</dbReference>
<dbReference type="CDD" id="cd01347">
    <property type="entry name" value="ligand_gated_channel"/>
    <property type="match status" value="1"/>
</dbReference>